<dbReference type="InterPro" id="IPR025164">
    <property type="entry name" value="Toastrack_DUF4097"/>
</dbReference>
<protein>
    <submittedName>
        <fullName evidence="3">DUF4097 family beta strand repeat-containing protein</fullName>
    </submittedName>
</protein>
<organism evidence="3 4">
    <name type="scientific">Ohessyouella blattaphilus</name>
    <dbReference type="NCBI Taxonomy" id="2949333"/>
    <lineage>
        <taxon>Bacteria</taxon>
        <taxon>Bacillati</taxon>
        <taxon>Bacillota</taxon>
        <taxon>Clostridia</taxon>
        <taxon>Lachnospirales</taxon>
        <taxon>Lachnospiraceae</taxon>
        <taxon>Ohessyouella</taxon>
    </lineage>
</organism>
<sequence length="288" mass="30737">MKRGTKIFLSVCGIMAAVGLVVSIVGVSLGATREGLIYSLNRYGSIGPMKFGTSSLGYESDDDWDSDDQFEEITAISGERTFKNVSSLAIDCTYGAVDIVTYEGSDIKVAEGSGRGTVSCEFDNEDKELEIEVKTIKRAWFTNTSGKKVRVYIPEGYRFNQVSMEVEAGAINTEALETGLLDVEVGAGESVMEGVKTDNLKAEVGAGRLEIYGTVSRAGYIHGGVGEVDVVLTNSLTDFDYSLKYGIGELVLGHESYGGIGGQKSINNNTGKPFEVEVGVGSVSVTFE</sequence>
<evidence type="ECO:0000313" key="4">
    <source>
        <dbReference type="Proteomes" id="UP001523565"/>
    </source>
</evidence>
<dbReference type="Proteomes" id="UP001523565">
    <property type="component" value="Unassembled WGS sequence"/>
</dbReference>
<keyword evidence="4" id="KW-1185">Reference proteome</keyword>
<dbReference type="EMBL" id="JAMZFV010000016">
    <property type="protein sequence ID" value="MCP1110704.1"/>
    <property type="molecule type" value="Genomic_DNA"/>
</dbReference>
<feature type="transmembrane region" description="Helical" evidence="1">
    <location>
        <begin position="7"/>
        <end position="31"/>
    </location>
</feature>
<evidence type="ECO:0000313" key="3">
    <source>
        <dbReference type="EMBL" id="MCP1110704.1"/>
    </source>
</evidence>
<gene>
    <name evidence="3" type="ORF">NK118_10615</name>
</gene>
<keyword evidence="1" id="KW-1133">Transmembrane helix</keyword>
<comment type="caution">
    <text evidence="3">The sequence shown here is derived from an EMBL/GenBank/DDBJ whole genome shotgun (WGS) entry which is preliminary data.</text>
</comment>
<dbReference type="RefSeq" id="WP_262069583.1">
    <property type="nucleotide sequence ID" value="NZ_JAMXOC010000016.1"/>
</dbReference>
<evidence type="ECO:0000256" key="1">
    <source>
        <dbReference type="SAM" id="Phobius"/>
    </source>
</evidence>
<name>A0ABT1EJR2_9FIRM</name>
<keyword evidence="1" id="KW-0812">Transmembrane</keyword>
<keyword evidence="1" id="KW-0472">Membrane</keyword>
<dbReference type="Pfam" id="PF13349">
    <property type="entry name" value="DUF4097"/>
    <property type="match status" value="1"/>
</dbReference>
<proteinExistence type="predicted"/>
<reference evidence="3 4" key="1">
    <citation type="journal article" date="2022" name="Genome Biol. Evol.">
        <title>Host diet, physiology and behaviors set the stage for Lachnospiraceae cladogenesis.</title>
        <authorList>
            <person name="Vera-Ponce De Leon A."/>
            <person name="Schneider M."/>
            <person name="Jahnes B.C."/>
            <person name="Sadowski V."/>
            <person name="Camuy-Velez L.A."/>
            <person name="Duan J."/>
            <person name="Sabree Z.L."/>
        </authorList>
    </citation>
    <scope>NUCLEOTIDE SEQUENCE [LARGE SCALE GENOMIC DNA]</scope>
    <source>
        <strain evidence="3 4">PAL227</strain>
    </source>
</reference>
<evidence type="ECO:0000259" key="2">
    <source>
        <dbReference type="Pfam" id="PF13349"/>
    </source>
</evidence>
<feature type="domain" description="DUF4097" evidence="2">
    <location>
        <begin position="87"/>
        <end position="229"/>
    </location>
</feature>
<accession>A0ABT1EJR2</accession>